<dbReference type="EMBL" id="JAKUCV010006680">
    <property type="protein sequence ID" value="KAJ4826375.1"/>
    <property type="molecule type" value="Genomic_DNA"/>
</dbReference>
<dbReference type="Pfam" id="PF01048">
    <property type="entry name" value="PNP_UDP_1"/>
    <property type="match status" value="1"/>
</dbReference>
<dbReference type="PANTHER" id="PTHR21234:SF30">
    <property type="entry name" value="PHOSPHORYLASE SUPERFAMILY PROTEIN"/>
    <property type="match status" value="1"/>
</dbReference>
<accession>A0A9Q0F7Q1</accession>
<reference evidence="2" key="1">
    <citation type="submission" date="2022-02" db="EMBL/GenBank/DDBJ databases">
        <authorList>
            <person name="Henning P.M."/>
            <person name="McCubbin A.G."/>
            <person name="Shore J.S."/>
        </authorList>
    </citation>
    <scope>NUCLEOTIDE SEQUENCE</scope>
    <source>
        <strain evidence="2">F60SS</strain>
        <tissue evidence="2">Leaves</tissue>
    </source>
</reference>
<dbReference type="Proteomes" id="UP001141552">
    <property type="component" value="Unassembled WGS sequence"/>
</dbReference>
<dbReference type="InterPro" id="IPR035994">
    <property type="entry name" value="Nucleoside_phosphorylase_sf"/>
</dbReference>
<comment type="caution">
    <text evidence="2">The sequence shown here is derived from an EMBL/GenBank/DDBJ whole genome shotgun (WGS) entry which is preliminary data.</text>
</comment>
<dbReference type="Gene3D" id="3.40.50.1580">
    <property type="entry name" value="Nucleoside phosphorylase domain"/>
    <property type="match status" value="1"/>
</dbReference>
<feature type="domain" description="Nucleoside phosphorylase" evidence="1">
    <location>
        <begin position="29"/>
        <end position="76"/>
    </location>
</feature>
<reference evidence="2" key="2">
    <citation type="journal article" date="2023" name="Plants (Basel)">
        <title>Annotation of the Turnera subulata (Passifloraceae) Draft Genome Reveals the S-Locus Evolved after the Divergence of Turneroideae from Passifloroideae in a Stepwise Manner.</title>
        <authorList>
            <person name="Henning P.M."/>
            <person name="Roalson E.H."/>
            <person name="Mir W."/>
            <person name="McCubbin A.G."/>
            <person name="Shore J.S."/>
        </authorList>
    </citation>
    <scope>NUCLEOTIDE SEQUENCE</scope>
    <source>
        <strain evidence="2">F60SS</strain>
    </source>
</reference>
<dbReference type="AlphaFoldDB" id="A0A9Q0F7Q1"/>
<name>A0A9Q0F7Q1_9ROSI</name>
<dbReference type="SUPFAM" id="SSF53167">
    <property type="entry name" value="Purine and uridine phosphorylases"/>
    <property type="match status" value="1"/>
</dbReference>
<proteinExistence type="predicted"/>
<gene>
    <name evidence="2" type="ORF">Tsubulata_026113</name>
</gene>
<protein>
    <recommendedName>
        <fullName evidence="1">Nucleoside phosphorylase domain-containing protein</fullName>
    </recommendedName>
</protein>
<keyword evidence="3" id="KW-1185">Reference proteome</keyword>
<evidence type="ECO:0000259" key="1">
    <source>
        <dbReference type="Pfam" id="PF01048"/>
    </source>
</evidence>
<dbReference type="InterPro" id="IPR000845">
    <property type="entry name" value="Nucleoside_phosphorylase_d"/>
</dbReference>
<dbReference type="PANTHER" id="PTHR21234">
    <property type="entry name" value="PURINE NUCLEOSIDE PHOSPHORYLASE"/>
    <property type="match status" value="1"/>
</dbReference>
<evidence type="ECO:0000313" key="2">
    <source>
        <dbReference type="EMBL" id="KAJ4826375.1"/>
    </source>
</evidence>
<sequence length="159" mass="17590">MGLPRSSHELGMEDWILDEDFSDPSFPEMVNAAATTQQMLDLFDIKRIVHFGISGNLNNSLSIGDVVIPKQFAHTGLWNWMNLNRTVDPTDVAHLEFRNYNVPQGDGSGSNLQPAWRPLTLQGMELERCVNSSFCLPENPKLVAGLSGSTPNIFMGKAT</sequence>
<organism evidence="2 3">
    <name type="scientific">Turnera subulata</name>
    <dbReference type="NCBI Taxonomy" id="218843"/>
    <lineage>
        <taxon>Eukaryota</taxon>
        <taxon>Viridiplantae</taxon>
        <taxon>Streptophyta</taxon>
        <taxon>Embryophyta</taxon>
        <taxon>Tracheophyta</taxon>
        <taxon>Spermatophyta</taxon>
        <taxon>Magnoliopsida</taxon>
        <taxon>eudicotyledons</taxon>
        <taxon>Gunneridae</taxon>
        <taxon>Pentapetalae</taxon>
        <taxon>rosids</taxon>
        <taxon>fabids</taxon>
        <taxon>Malpighiales</taxon>
        <taxon>Passifloraceae</taxon>
        <taxon>Turnera</taxon>
    </lineage>
</organism>
<dbReference type="GO" id="GO:0009116">
    <property type="term" value="P:nucleoside metabolic process"/>
    <property type="evidence" value="ECO:0007669"/>
    <property type="project" value="InterPro"/>
</dbReference>
<dbReference type="OrthoDB" id="1916878at2759"/>
<dbReference type="GO" id="GO:0003824">
    <property type="term" value="F:catalytic activity"/>
    <property type="evidence" value="ECO:0007669"/>
    <property type="project" value="InterPro"/>
</dbReference>
<evidence type="ECO:0000313" key="3">
    <source>
        <dbReference type="Proteomes" id="UP001141552"/>
    </source>
</evidence>